<dbReference type="PROSITE" id="PS50943">
    <property type="entry name" value="HTH_CROC1"/>
    <property type="match status" value="1"/>
</dbReference>
<dbReference type="Pfam" id="PF13560">
    <property type="entry name" value="HTH_31"/>
    <property type="match status" value="1"/>
</dbReference>
<keyword evidence="4" id="KW-1185">Reference proteome</keyword>
<accession>A0ABV5JEG1</accession>
<name>A0ABV5JEG1_9RHOB</name>
<dbReference type="PANTHER" id="PTHR46797:SF1">
    <property type="entry name" value="METHYLPHOSPHONATE SYNTHASE"/>
    <property type="match status" value="1"/>
</dbReference>
<dbReference type="CDD" id="cd00093">
    <property type="entry name" value="HTH_XRE"/>
    <property type="match status" value="1"/>
</dbReference>
<dbReference type="EMBL" id="JBHMEA010000033">
    <property type="protein sequence ID" value="MFB9231838.1"/>
    <property type="molecule type" value="Genomic_DNA"/>
</dbReference>
<evidence type="ECO:0000313" key="3">
    <source>
        <dbReference type="EMBL" id="MFB9231838.1"/>
    </source>
</evidence>
<evidence type="ECO:0000256" key="1">
    <source>
        <dbReference type="ARBA" id="ARBA00023125"/>
    </source>
</evidence>
<evidence type="ECO:0000313" key="4">
    <source>
        <dbReference type="Proteomes" id="UP001589683"/>
    </source>
</evidence>
<proteinExistence type="predicted"/>
<dbReference type="SMART" id="SM00530">
    <property type="entry name" value="HTH_XRE"/>
    <property type="match status" value="1"/>
</dbReference>
<dbReference type="PANTHER" id="PTHR46797">
    <property type="entry name" value="HTH-TYPE TRANSCRIPTIONAL REGULATOR"/>
    <property type="match status" value="1"/>
</dbReference>
<dbReference type="Proteomes" id="UP001589683">
    <property type="component" value="Unassembled WGS sequence"/>
</dbReference>
<sequence>MSNHLKTYLGGQVRSFRRTTGQTQAAIGEAIGRTAEAVSNIETGKSLPSLDTLVLLAGVFNVPITEFFPAQDHDPSRSPNRLKREAEAMTLIRAMPDKELRIALAQLEALSQLDS</sequence>
<dbReference type="InterPro" id="IPR001387">
    <property type="entry name" value="Cro/C1-type_HTH"/>
</dbReference>
<keyword evidence="1" id="KW-0238">DNA-binding</keyword>
<dbReference type="SUPFAM" id="SSF47413">
    <property type="entry name" value="lambda repressor-like DNA-binding domains"/>
    <property type="match status" value="1"/>
</dbReference>
<dbReference type="InterPro" id="IPR050807">
    <property type="entry name" value="TransReg_Diox_bact_type"/>
</dbReference>
<dbReference type="InterPro" id="IPR010982">
    <property type="entry name" value="Lambda_DNA-bd_dom_sf"/>
</dbReference>
<organism evidence="3 4">
    <name type="scientific">Pseudohalocynthiibacter aestuariivivens</name>
    <dbReference type="NCBI Taxonomy" id="1591409"/>
    <lineage>
        <taxon>Bacteria</taxon>
        <taxon>Pseudomonadati</taxon>
        <taxon>Pseudomonadota</taxon>
        <taxon>Alphaproteobacteria</taxon>
        <taxon>Rhodobacterales</taxon>
        <taxon>Paracoccaceae</taxon>
        <taxon>Pseudohalocynthiibacter</taxon>
    </lineage>
</organism>
<comment type="caution">
    <text evidence="3">The sequence shown here is derived from an EMBL/GenBank/DDBJ whole genome shotgun (WGS) entry which is preliminary data.</text>
</comment>
<evidence type="ECO:0000259" key="2">
    <source>
        <dbReference type="PROSITE" id="PS50943"/>
    </source>
</evidence>
<feature type="domain" description="HTH cro/C1-type" evidence="2">
    <location>
        <begin position="23"/>
        <end position="67"/>
    </location>
</feature>
<dbReference type="RefSeq" id="WP_213888720.1">
    <property type="nucleotide sequence ID" value="NZ_JAGFNU010000004.1"/>
</dbReference>
<protein>
    <submittedName>
        <fullName evidence="3">Helix-turn-helix domain-containing protein</fullName>
    </submittedName>
</protein>
<gene>
    <name evidence="3" type="ORF">ACFFUT_08575</name>
</gene>
<reference evidence="3 4" key="1">
    <citation type="submission" date="2024-09" db="EMBL/GenBank/DDBJ databases">
        <authorList>
            <person name="Sun Q."/>
            <person name="Mori K."/>
        </authorList>
    </citation>
    <scope>NUCLEOTIDE SEQUENCE [LARGE SCALE GENOMIC DNA]</scope>
    <source>
        <strain evidence="3 4">CECT 8726</strain>
    </source>
</reference>
<dbReference type="Gene3D" id="1.10.260.40">
    <property type="entry name" value="lambda repressor-like DNA-binding domains"/>
    <property type="match status" value="1"/>
</dbReference>